<gene>
    <name evidence="4" type="ORF">FEK29_01350</name>
</gene>
<keyword evidence="5" id="KW-1185">Reference proteome</keyword>
<evidence type="ECO:0000313" key="4">
    <source>
        <dbReference type="EMBL" id="TLF46453.1"/>
    </source>
</evidence>
<evidence type="ECO:0000256" key="1">
    <source>
        <dbReference type="ARBA" id="ARBA00022729"/>
    </source>
</evidence>
<dbReference type="AlphaFoldDB" id="A0A5R8MA63"/>
<evidence type="ECO:0000259" key="3">
    <source>
        <dbReference type="Pfam" id="PF13505"/>
    </source>
</evidence>
<comment type="caution">
    <text evidence="4">The sequence shown here is derived from an EMBL/GenBank/DDBJ whole genome shotgun (WGS) entry which is preliminary data.</text>
</comment>
<dbReference type="EMBL" id="VBUK01000001">
    <property type="protein sequence ID" value="TLF46453.1"/>
    <property type="molecule type" value="Genomic_DNA"/>
</dbReference>
<dbReference type="InterPro" id="IPR027385">
    <property type="entry name" value="Beta-barrel_OMP"/>
</dbReference>
<name>A0A5R8MA63_9FLAO</name>
<dbReference type="Pfam" id="PF13505">
    <property type="entry name" value="OMP_b-brl"/>
    <property type="match status" value="1"/>
</dbReference>
<dbReference type="RefSeq" id="WP_138256607.1">
    <property type="nucleotide sequence ID" value="NZ_VBUK01000001.1"/>
</dbReference>
<feature type="domain" description="Outer membrane protein beta-barrel" evidence="3">
    <location>
        <begin position="8"/>
        <end position="189"/>
    </location>
</feature>
<feature type="signal peptide" evidence="2">
    <location>
        <begin position="1"/>
        <end position="20"/>
    </location>
</feature>
<dbReference type="Proteomes" id="UP000308382">
    <property type="component" value="Unassembled WGS sequence"/>
</dbReference>
<organism evidence="4 5">
    <name type="scientific">Maribacter aurantiacus</name>
    <dbReference type="NCBI Taxonomy" id="1882343"/>
    <lineage>
        <taxon>Bacteria</taxon>
        <taxon>Pseudomonadati</taxon>
        <taxon>Bacteroidota</taxon>
        <taxon>Flavobacteriia</taxon>
        <taxon>Flavobacteriales</taxon>
        <taxon>Flavobacteriaceae</taxon>
        <taxon>Maribacter</taxon>
    </lineage>
</organism>
<dbReference type="SUPFAM" id="SSF56925">
    <property type="entry name" value="OMPA-like"/>
    <property type="match status" value="1"/>
</dbReference>
<dbReference type="Gene3D" id="2.40.160.20">
    <property type="match status" value="1"/>
</dbReference>
<proteinExistence type="predicted"/>
<feature type="chain" id="PRO_5024351007" evidence="2">
    <location>
        <begin position="21"/>
        <end position="189"/>
    </location>
</feature>
<evidence type="ECO:0000313" key="5">
    <source>
        <dbReference type="Proteomes" id="UP000308382"/>
    </source>
</evidence>
<dbReference type="InterPro" id="IPR011250">
    <property type="entry name" value="OMP/PagP_B-barrel"/>
</dbReference>
<sequence length="189" mass="21175">MRQQATLFLIMFFASLSTSAQDGEFSATLGYPIPFGENFVSQNYTGVVDLGLQYRFANLEVLRLGGSINGSYYVFPGNPAPRTDKVNAIFIQPRIFGELKLPGLQKFRPDLGIGYSFTTFSAKLDGSNGENFKEKYGGINANAGFNYFITDRFFTHAHYDFLKLSRDDVPETRQNTTIHQIKFGIGLSF</sequence>
<evidence type="ECO:0000256" key="2">
    <source>
        <dbReference type="SAM" id="SignalP"/>
    </source>
</evidence>
<keyword evidence="1 2" id="KW-0732">Signal</keyword>
<reference evidence="4 5" key="1">
    <citation type="journal article" date="2017" name="Int. J. Syst. Evol. Microbiol.">
        <title>Maripseudobacter aurantiacus gen. nov., sp. nov., a novel member of the family Flavobacteriaceae isolated from a sedimentation basin.</title>
        <authorList>
            <person name="Chen C."/>
            <person name="Su Y."/>
            <person name="Tao T."/>
            <person name="Fu G."/>
            <person name="Zhang C."/>
            <person name="Sun C."/>
            <person name="Zhang X."/>
            <person name="Wu M."/>
        </authorList>
    </citation>
    <scope>NUCLEOTIDE SEQUENCE [LARGE SCALE GENOMIC DNA]</scope>
    <source>
        <strain evidence="5">CDA4</strain>
    </source>
</reference>
<accession>A0A5R8MA63</accession>
<protein>
    <submittedName>
        <fullName evidence="4">Porin family protein</fullName>
    </submittedName>
</protein>
<dbReference type="OrthoDB" id="1438113at2"/>